<comment type="caution">
    <text evidence="1">The sequence shown here is derived from an EMBL/GenBank/DDBJ whole genome shotgun (WGS) entry which is preliminary data.</text>
</comment>
<evidence type="ECO:0000313" key="2">
    <source>
        <dbReference type="Proteomes" id="UP000289340"/>
    </source>
</evidence>
<reference evidence="1 2" key="1">
    <citation type="submission" date="2018-09" db="EMBL/GenBank/DDBJ databases">
        <title>A high-quality reference genome of wild soybean provides a powerful tool to mine soybean genomes.</title>
        <authorList>
            <person name="Xie M."/>
            <person name="Chung C.Y.L."/>
            <person name="Li M.-W."/>
            <person name="Wong F.-L."/>
            <person name="Chan T.-F."/>
            <person name="Lam H.-M."/>
        </authorList>
    </citation>
    <scope>NUCLEOTIDE SEQUENCE [LARGE SCALE GENOMIC DNA]</scope>
    <source>
        <strain evidence="2">cv. W05</strain>
        <tissue evidence="1">Hypocotyl of etiolated seedlings</tissue>
    </source>
</reference>
<gene>
    <name evidence="1" type="ORF">D0Y65_018074</name>
</gene>
<sequence length="70" mass="8296">MDGPSVRFLSWPRMYALNAYWVFASETPPHALASPQTFQWLESVPELEIGKNRVQYWSYEEACCWNFLFC</sequence>
<organism evidence="1 2">
    <name type="scientific">Glycine soja</name>
    <name type="common">Wild soybean</name>
    <dbReference type="NCBI Taxonomy" id="3848"/>
    <lineage>
        <taxon>Eukaryota</taxon>
        <taxon>Viridiplantae</taxon>
        <taxon>Streptophyta</taxon>
        <taxon>Embryophyta</taxon>
        <taxon>Tracheophyta</taxon>
        <taxon>Spermatophyta</taxon>
        <taxon>Magnoliopsida</taxon>
        <taxon>eudicotyledons</taxon>
        <taxon>Gunneridae</taxon>
        <taxon>Pentapetalae</taxon>
        <taxon>rosids</taxon>
        <taxon>fabids</taxon>
        <taxon>Fabales</taxon>
        <taxon>Fabaceae</taxon>
        <taxon>Papilionoideae</taxon>
        <taxon>50 kb inversion clade</taxon>
        <taxon>NPAAA clade</taxon>
        <taxon>indigoferoid/millettioid clade</taxon>
        <taxon>Phaseoleae</taxon>
        <taxon>Glycine</taxon>
        <taxon>Glycine subgen. Soja</taxon>
    </lineage>
</organism>
<evidence type="ECO:0000313" key="1">
    <source>
        <dbReference type="EMBL" id="RZC03245.1"/>
    </source>
</evidence>
<accession>A0A445JXL6</accession>
<dbReference type="Proteomes" id="UP000289340">
    <property type="component" value="Chromosome 7"/>
</dbReference>
<protein>
    <submittedName>
        <fullName evidence="1">Uncharacterized protein</fullName>
    </submittedName>
</protein>
<dbReference type="AlphaFoldDB" id="A0A445JXL6"/>
<proteinExistence type="predicted"/>
<name>A0A445JXL6_GLYSO</name>
<keyword evidence="2" id="KW-1185">Reference proteome</keyword>
<dbReference type="EMBL" id="QZWG01000007">
    <property type="protein sequence ID" value="RZC03245.1"/>
    <property type="molecule type" value="Genomic_DNA"/>
</dbReference>